<gene>
    <name evidence="5" type="ORF">H9800_01750</name>
</gene>
<dbReference type="AlphaFoldDB" id="A0A9D2KHT6"/>
<dbReference type="SUPFAM" id="SSF50621">
    <property type="entry name" value="Alanine racemase C-terminal domain-like"/>
    <property type="match status" value="1"/>
</dbReference>
<dbReference type="InterPro" id="IPR000821">
    <property type="entry name" value="Ala_racemase"/>
</dbReference>
<comment type="cofactor">
    <cofactor evidence="1">
        <name>pyridoxal 5'-phosphate</name>
        <dbReference type="ChEBI" id="CHEBI:597326"/>
    </cofactor>
</comment>
<dbReference type="Gene3D" id="2.40.37.10">
    <property type="entry name" value="Lyase, Ornithine Decarboxylase, Chain A, domain 1"/>
    <property type="match status" value="1"/>
</dbReference>
<evidence type="ECO:0000313" key="5">
    <source>
        <dbReference type="EMBL" id="HJA03573.1"/>
    </source>
</evidence>
<dbReference type="InterPro" id="IPR011079">
    <property type="entry name" value="Ala_racemase_C"/>
</dbReference>
<accession>A0A9D2KHT6</accession>
<reference evidence="5" key="1">
    <citation type="journal article" date="2021" name="PeerJ">
        <title>Extensive microbial diversity within the chicken gut microbiome revealed by metagenomics and culture.</title>
        <authorList>
            <person name="Gilroy R."/>
            <person name="Ravi A."/>
            <person name="Getino M."/>
            <person name="Pursley I."/>
            <person name="Horton D.L."/>
            <person name="Alikhan N.F."/>
            <person name="Baker D."/>
            <person name="Gharbi K."/>
            <person name="Hall N."/>
            <person name="Watson M."/>
            <person name="Adriaenssens E.M."/>
            <person name="Foster-Nyarko E."/>
            <person name="Jarju S."/>
            <person name="Secka A."/>
            <person name="Antonio M."/>
            <person name="Oren A."/>
            <person name="Chaudhuri R.R."/>
            <person name="La Ragione R."/>
            <person name="Hildebrand F."/>
            <person name="Pallen M.J."/>
        </authorList>
    </citation>
    <scope>NUCLEOTIDE SEQUENCE</scope>
    <source>
        <strain evidence="5">ChiHjej8B7-3636</strain>
    </source>
</reference>
<comment type="caution">
    <text evidence="5">The sequence shown here is derived from an EMBL/GenBank/DDBJ whole genome shotgun (WGS) entry which is preliminary data.</text>
</comment>
<keyword evidence="3" id="KW-0413">Isomerase</keyword>
<reference evidence="5" key="2">
    <citation type="submission" date="2021-04" db="EMBL/GenBank/DDBJ databases">
        <authorList>
            <person name="Gilroy R."/>
        </authorList>
    </citation>
    <scope>NUCLEOTIDE SEQUENCE</scope>
    <source>
        <strain evidence="5">ChiHjej8B7-3636</strain>
    </source>
</reference>
<dbReference type="EMBL" id="DXAM01000026">
    <property type="protein sequence ID" value="HJA03573.1"/>
    <property type="molecule type" value="Genomic_DNA"/>
</dbReference>
<sequence length="222" mass="22819">MSDPILGMSMPRARVSRSALERNIARALRAAPGAAIDLRRDACGHGAPLVAAAARAAGVTCAIADEDAGRCGLASAATRALPLEAVFGLEGKGEPVMTLVAPVLQVKPLYAGDGVSYGYRHRAARDTRVALVSGGYAQGVARAIGSRASVLIAGAEAPIVGRVAMDVCVVDIGDLDVAVRDEALFFGTDRPDLLRAWAEATGWTELELAAVVGLCASREEAA</sequence>
<evidence type="ECO:0000256" key="3">
    <source>
        <dbReference type="ARBA" id="ARBA00023235"/>
    </source>
</evidence>
<dbReference type="GO" id="GO:0030170">
    <property type="term" value="F:pyridoxal phosphate binding"/>
    <property type="evidence" value="ECO:0007669"/>
    <property type="project" value="TreeGrafter"/>
</dbReference>
<organism evidence="5 6">
    <name type="scientific">Candidatus Microbacterium stercoravium</name>
    <dbReference type="NCBI Taxonomy" id="2838697"/>
    <lineage>
        <taxon>Bacteria</taxon>
        <taxon>Bacillati</taxon>
        <taxon>Actinomycetota</taxon>
        <taxon>Actinomycetes</taxon>
        <taxon>Micrococcales</taxon>
        <taxon>Microbacteriaceae</taxon>
        <taxon>Microbacterium</taxon>
    </lineage>
</organism>
<dbReference type="GO" id="GO:0008784">
    <property type="term" value="F:alanine racemase activity"/>
    <property type="evidence" value="ECO:0007669"/>
    <property type="project" value="TreeGrafter"/>
</dbReference>
<keyword evidence="2" id="KW-0663">Pyridoxal phosphate</keyword>
<evidence type="ECO:0000256" key="1">
    <source>
        <dbReference type="ARBA" id="ARBA00001933"/>
    </source>
</evidence>
<evidence type="ECO:0000313" key="6">
    <source>
        <dbReference type="Proteomes" id="UP000824220"/>
    </source>
</evidence>
<dbReference type="Proteomes" id="UP000824220">
    <property type="component" value="Unassembled WGS sequence"/>
</dbReference>
<proteinExistence type="predicted"/>
<dbReference type="Pfam" id="PF00842">
    <property type="entry name" value="Ala_racemase_C"/>
    <property type="match status" value="1"/>
</dbReference>
<evidence type="ECO:0000259" key="4">
    <source>
        <dbReference type="SMART" id="SM01005"/>
    </source>
</evidence>
<dbReference type="PANTHER" id="PTHR30511">
    <property type="entry name" value="ALANINE RACEMASE"/>
    <property type="match status" value="1"/>
</dbReference>
<protein>
    <submittedName>
        <fullName evidence="5">Alanine racemase</fullName>
    </submittedName>
</protein>
<dbReference type="SMART" id="SM01005">
    <property type="entry name" value="Ala_racemase_C"/>
    <property type="match status" value="1"/>
</dbReference>
<dbReference type="PANTHER" id="PTHR30511:SF0">
    <property type="entry name" value="ALANINE RACEMASE, CATABOLIC-RELATED"/>
    <property type="match status" value="1"/>
</dbReference>
<dbReference type="InterPro" id="IPR009006">
    <property type="entry name" value="Ala_racemase/Decarboxylase_C"/>
</dbReference>
<name>A0A9D2KHT6_9MICO</name>
<dbReference type="GO" id="GO:0005829">
    <property type="term" value="C:cytosol"/>
    <property type="evidence" value="ECO:0007669"/>
    <property type="project" value="TreeGrafter"/>
</dbReference>
<feature type="domain" description="Alanine racemase C-terminal" evidence="4">
    <location>
        <begin position="96"/>
        <end position="221"/>
    </location>
</feature>
<evidence type="ECO:0000256" key="2">
    <source>
        <dbReference type="ARBA" id="ARBA00022898"/>
    </source>
</evidence>